<evidence type="ECO:0000313" key="7">
    <source>
        <dbReference type="Proteomes" id="UP000606274"/>
    </source>
</evidence>
<dbReference type="InterPro" id="IPR000195">
    <property type="entry name" value="Rab-GAP-TBC_dom"/>
</dbReference>
<keyword evidence="1" id="KW-0343">GTPase activation</keyword>
<dbReference type="EMBL" id="JABFDY010000014">
    <property type="protein sequence ID" value="KAF7697741.1"/>
    <property type="molecule type" value="Genomic_DNA"/>
</dbReference>
<evidence type="ECO:0000256" key="2">
    <source>
        <dbReference type="ARBA" id="ARBA00023127"/>
    </source>
</evidence>
<dbReference type="SUPFAM" id="SSF47954">
    <property type="entry name" value="Cyclin-like"/>
    <property type="match status" value="1"/>
</dbReference>
<proteinExistence type="inferred from homology"/>
<evidence type="ECO:0000313" key="6">
    <source>
        <dbReference type="EMBL" id="KAF7697741.1"/>
    </source>
</evidence>
<dbReference type="InterPro" id="IPR004367">
    <property type="entry name" value="Cyclin_C-dom"/>
</dbReference>
<dbReference type="InterPro" id="IPR036915">
    <property type="entry name" value="Cyclin-like_sf"/>
</dbReference>
<name>A0A8T0B1B3_SILME</name>
<evidence type="ECO:0000256" key="4">
    <source>
        <dbReference type="SAM" id="MobiDB-lite"/>
    </source>
</evidence>
<dbReference type="InterPro" id="IPR013763">
    <property type="entry name" value="Cyclin-like_dom"/>
</dbReference>
<keyword evidence="7" id="KW-1185">Reference proteome</keyword>
<dbReference type="InterPro" id="IPR035969">
    <property type="entry name" value="Rab-GAP_TBC_sf"/>
</dbReference>
<dbReference type="SMART" id="SM01332">
    <property type="entry name" value="Cyclin_C"/>
    <property type="match status" value="1"/>
</dbReference>
<dbReference type="FunFam" id="1.10.472.10:FF:000096">
    <property type="entry name" value="G1/S-specific cyclin-D3 isoform X2"/>
    <property type="match status" value="1"/>
</dbReference>
<reference evidence="6" key="1">
    <citation type="submission" date="2020-08" db="EMBL/GenBank/DDBJ databases">
        <title>Chromosome-level assembly of Southern catfish (Silurus meridionalis) provides insights into visual adaptation to the nocturnal and benthic lifestyles.</title>
        <authorList>
            <person name="Zhang Y."/>
            <person name="Wang D."/>
            <person name="Peng Z."/>
        </authorList>
    </citation>
    <scope>NUCLEOTIDE SEQUENCE</scope>
    <source>
        <strain evidence="6">SWU-2019-XX</strain>
        <tissue evidence="6">Muscle</tissue>
    </source>
</reference>
<keyword evidence="2 3" id="KW-0195">Cyclin</keyword>
<accession>A0A8T0B1B3</accession>
<dbReference type="SMART" id="SM00164">
    <property type="entry name" value="TBC"/>
    <property type="match status" value="1"/>
</dbReference>
<evidence type="ECO:0000256" key="3">
    <source>
        <dbReference type="RuleBase" id="RU000383"/>
    </source>
</evidence>
<dbReference type="PANTHER" id="PTHR22957:SF360">
    <property type="entry name" value="TBC1 DOMAIN FAMILY MEMBER 17"/>
    <property type="match status" value="1"/>
</dbReference>
<evidence type="ECO:0000256" key="1">
    <source>
        <dbReference type="ARBA" id="ARBA00022468"/>
    </source>
</evidence>
<protein>
    <recommendedName>
        <fullName evidence="5">Rab-GAP TBC domain-containing protein</fullName>
    </recommendedName>
</protein>
<dbReference type="Pfam" id="PF00134">
    <property type="entry name" value="Cyclin_N"/>
    <property type="match status" value="1"/>
</dbReference>
<feature type="region of interest" description="Disordered" evidence="4">
    <location>
        <begin position="356"/>
        <end position="390"/>
    </location>
</feature>
<dbReference type="AlphaFoldDB" id="A0A8T0B1B3"/>
<dbReference type="PROSITE" id="PS50086">
    <property type="entry name" value="TBC_RABGAP"/>
    <property type="match status" value="1"/>
</dbReference>
<comment type="caution">
    <text evidence="6">The sequence shown here is derived from an EMBL/GenBank/DDBJ whole genome shotgun (WGS) entry which is preliminary data.</text>
</comment>
<dbReference type="Pfam" id="PF02984">
    <property type="entry name" value="Cyclin_C"/>
    <property type="match status" value="1"/>
</dbReference>
<dbReference type="SMART" id="SM00385">
    <property type="entry name" value="CYCLIN"/>
    <property type="match status" value="1"/>
</dbReference>
<gene>
    <name evidence="6" type="ORF">HF521_004251</name>
</gene>
<feature type="domain" description="Rab-GAP TBC" evidence="5">
    <location>
        <begin position="1"/>
        <end position="187"/>
    </location>
</feature>
<dbReference type="Pfam" id="PF00566">
    <property type="entry name" value="RabGAP-TBC"/>
    <property type="match status" value="1"/>
</dbReference>
<evidence type="ECO:0000259" key="5">
    <source>
        <dbReference type="PROSITE" id="PS50086"/>
    </source>
</evidence>
<dbReference type="Gene3D" id="1.10.8.270">
    <property type="entry name" value="putative rabgap domain of human tbc1 domain family member 14 like domains"/>
    <property type="match status" value="1"/>
</dbReference>
<dbReference type="PANTHER" id="PTHR22957">
    <property type="entry name" value="TBC1 DOMAIN FAMILY MEMBER GTPASE-ACTIVATING PROTEIN"/>
    <property type="match status" value="1"/>
</dbReference>
<comment type="similarity">
    <text evidence="3">Belongs to the cyclin family.</text>
</comment>
<dbReference type="GO" id="GO:0005096">
    <property type="term" value="F:GTPase activator activity"/>
    <property type="evidence" value="ECO:0007669"/>
    <property type="project" value="UniProtKB-KW"/>
</dbReference>
<organism evidence="6 7">
    <name type="scientific">Silurus meridionalis</name>
    <name type="common">Southern catfish</name>
    <name type="synonym">Silurus soldatovi meridionalis</name>
    <dbReference type="NCBI Taxonomy" id="175797"/>
    <lineage>
        <taxon>Eukaryota</taxon>
        <taxon>Metazoa</taxon>
        <taxon>Chordata</taxon>
        <taxon>Craniata</taxon>
        <taxon>Vertebrata</taxon>
        <taxon>Euteleostomi</taxon>
        <taxon>Actinopterygii</taxon>
        <taxon>Neopterygii</taxon>
        <taxon>Teleostei</taxon>
        <taxon>Ostariophysi</taxon>
        <taxon>Siluriformes</taxon>
        <taxon>Siluridae</taxon>
        <taxon>Silurus</taxon>
    </lineage>
</organism>
<sequence>MRNSLLRGYRSLIERDVNRTDRQNPFFSGNDNPGLTLLNDVLMTYCMYNFDLGYVQGISDLLAPLLFVTQNEVESFWCLTGFMELVHFSTSAPADMSVSLWCEEEPQRTSVRASFDPNASGLRVIERLLHSEERYVPSALYVSLVQREPKRREELAKWTLEVCCDCGCDEAVFPLAVSLLDRYLSSTLSLPSPTCLAAACVLVASKLTESETVTAHALCASAEYDFISSDLREMERVVLGTLRWDVAGVTPQDFIPHFLTCLEELMGDAEDSGDLVSTLRRHGDTLAAMCVCDSRFLGTRPSLVAAATLNSALRGLEAKRRWEMSHVTSTLAALCCSDPAVLQVYSEMIEDALRERLRNGRGQDDKEDGKNGGMEDERSSTPTDLREIDF</sequence>
<dbReference type="InterPro" id="IPR006671">
    <property type="entry name" value="Cyclin_N"/>
</dbReference>
<dbReference type="CDD" id="cd20516">
    <property type="entry name" value="CYCLIN_CCND_rpt2"/>
    <property type="match status" value="1"/>
</dbReference>
<dbReference type="Proteomes" id="UP000606274">
    <property type="component" value="Unassembled WGS sequence"/>
</dbReference>
<dbReference type="Gene3D" id="1.10.472.10">
    <property type="entry name" value="Cyclin-like"/>
    <property type="match status" value="2"/>
</dbReference>
<dbReference type="SUPFAM" id="SSF47923">
    <property type="entry name" value="Ypt/Rab-GAP domain of gyp1p"/>
    <property type="match status" value="1"/>
</dbReference>